<dbReference type="EMBL" id="NBNE01001766">
    <property type="protein sequence ID" value="OWZ12735.1"/>
    <property type="molecule type" value="Genomic_DNA"/>
</dbReference>
<evidence type="ECO:0000313" key="2">
    <source>
        <dbReference type="Proteomes" id="UP000198211"/>
    </source>
</evidence>
<evidence type="ECO:0000313" key="1">
    <source>
        <dbReference type="EMBL" id="OWZ12735.1"/>
    </source>
</evidence>
<comment type="caution">
    <text evidence="1">The sequence shown here is derived from an EMBL/GenBank/DDBJ whole genome shotgun (WGS) entry which is preliminary data.</text>
</comment>
<dbReference type="InterPro" id="IPR016197">
    <property type="entry name" value="Chromo-like_dom_sf"/>
</dbReference>
<keyword evidence="2" id="KW-1185">Reference proteome</keyword>
<sequence length="173" mass="19810">MLDIKEFDCRTSAAGRRGHNLALVWRGLKKIFIALNDYTFEVQDIVVPFEVLICHAFRLQIYRKADLGREEELQEQETYGERGHLVEALRKCRLSPVTQPWEVKVKWFSLDKIEASWKPAEAIREDVPVLFQGYIDANISDPDCCSMTSAFEQSSATPLTSASARPLTHPRHC</sequence>
<proteinExistence type="predicted"/>
<dbReference type="SUPFAM" id="SSF54160">
    <property type="entry name" value="Chromo domain-like"/>
    <property type="match status" value="1"/>
</dbReference>
<dbReference type="AlphaFoldDB" id="A0A225W5A3"/>
<organism evidence="1 2">
    <name type="scientific">Phytophthora megakarya</name>
    <dbReference type="NCBI Taxonomy" id="4795"/>
    <lineage>
        <taxon>Eukaryota</taxon>
        <taxon>Sar</taxon>
        <taxon>Stramenopiles</taxon>
        <taxon>Oomycota</taxon>
        <taxon>Peronosporomycetes</taxon>
        <taxon>Peronosporales</taxon>
        <taxon>Peronosporaceae</taxon>
        <taxon>Phytophthora</taxon>
    </lineage>
</organism>
<name>A0A225W5A3_9STRA</name>
<dbReference type="Proteomes" id="UP000198211">
    <property type="component" value="Unassembled WGS sequence"/>
</dbReference>
<evidence type="ECO:0008006" key="3">
    <source>
        <dbReference type="Google" id="ProtNLM"/>
    </source>
</evidence>
<dbReference type="OrthoDB" id="113338at2759"/>
<gene>
    <name evidence="1" type="ORF">PHMEG_00014049</name>
</gene>
<reference evidence="2" key="1">
    <citation type="submission" date="2017-03" db="EMBL/GenBank/DDBJ databases">
        <title>Phytopthora megakarya and P. palmivora, two closely related causual agents of cacao black pod achieved similar genome size and gene model numbers by different mechanisms.</title>
        <authorList>
            <person name="Ali S."/>
            <person name="Shao J."/>
            <person name="Larry D.J."/>
            <person name="Kronmiller B."/>
            <person name="Shen D."/>
            <person name="Strem M.D."/>
            <person name="Melnick R.L."/>
            <person name="Guiltinan M.J."/>
            <person name="Tyler B.M."/>
            <person name="Meinhardt L.W."/>
            <person name="Bailey B.A."/>
        </authorList>
    </citation>
    <scope>NUCLEOTIDE SEQUENCE [LARGE SCALE GENOMIC DNA]</scope>
    <source>
        <strain evidence="2">zdho120</strain>
    </source>
</reference>
<accession>A0A225W5A3</accession>
<protein>
    <recommendedName>
        <fullName evidence="3">Chromo domain-containing protein</fullName>
    </recommendedName>
</protein>